<reference evidence="2" key="1">
    <citation type="journal article" date="2019" name="Int. J. Syst. Evol. Microbiol.">
        <title>The Global Catalogue of Microorganisms (GCM) 10K type strain sequencing project: providing services to taxonomists for standard genome sequencing and annotation.</title>
        <authorList>
            <consortium name="The Broad Institute Genomics Platform"/>
            <consortium name="The Broad Institute Genome Sequencing Center for Infectious Disease"/>
            <person name="Wu L."/>
            <person name="Ma J."/>
        </authorList>
    </citation>
    <scope>NUCLEOTIDE SEQUENCE [LARGE SCALE GENOMIC DNA]</scope>
    <source>
        <strain evidence="2">JCM 17939</strain>
    </source>
</reference>
<sequence length="40" mass="4187">MQHDTVGSGQALDLVVGDLEKDIPAGESAAVSSCHRIYCI</sequence>
<comment type="caution">
    <text evidence="1">The sequence shown here is derived from an EMBL/GenBank/DDBJ whole genome shotgun (WGS) entry which is preliminary data.</text>
</comment>
<proteinExistence type="predicted"/>
<gene>
    <name evidence="1" type="ORF">GCM10023196_101120</name>
</gene>
<accession>A0ABP8UUP4</accession>
<dbReference type="Proteomes" id="UP001501442">
    <property type="component" value="Unassembled WGS sequence"/>
</dbReference>
<name>A0ABP8UUP4_9ACTN</name>
<keyword evidence="2" id="KW-1185">Reference proteome</keyword>
<organism evidence="1 2">
    <name type="scientific">Actinoallomurus vinaceus</name>
    <dbReference type="NCBI Taxonomy" id="1080074"/>
    <lineage>
        <taxon>Bacteria</taxon>
        <taxon>Bacillati</taxon>
        <taxon>Actinomycetota</taxon>
        <taxon>Actinomycetes</taxon>
        <taxon>Streptosporangiales</taxon>
        <taxon>Thermomonosporaceae</taxon>
        <taxon>Actinoallomurus</taxon>
    </lineage>
</organism>
<evidence type="ECO:0000313" key="1">
    <source>
        <dbReference type="EMBL" id="GAA4639448.1"/>
    </source>
</evidence>
<dbReference type="RefSeq" id="WP_345442955.1">
    <property type="nucleotide sequence ID" value="NZ_BAABHK010000027.1"/>
</dbReference>
<evidence type="ECO:0000313" key="2">
    <source>
        <dbReference type="Proteomes" id="UP001501442"/>
    </source>
</evidence>
<protein>
    <submittedName>
        <fullName evidence="1">Uncharacterized protein</fullName>
    </submittedName>
</protein>
<dbReference type="EMBL" id="BAABHK010000027">
    <property type="protein sequence ID" value="GAA4639448.1"/>
    <property type="molecule type" value="Genomic_DNA"/>
</dbReference>